<protein>
    <recommendedName>
        <fullName evidence="5">Zn(2)-C6 fungal-type domain-containing protein</fullName>
    </recommendedName>
</protein>
<proteinExistence type="predicted"/>
<dbReference type="GO" id="GO:0000981">
    <property type="term" value="F:DNA-binding transcription factor activity, RNA polymerase II-specific"/>
    <property type="evidence" value="ECO:0007669"/>
    <property type="project" value="InterPro"/>
</dbReference>
<dbReference type="EMBL" id="KL584720">
    <property type="protein sequence ID" value="KEQ69653.1"/>
    <property type="molecule type" value="Genomic_DNA"/>
</dbReference>
<dbReference type="CDD" id="cd00067">
    <property type="entry name" value="GAL4"/>
    <property type="match status" value="1"/>
</dbReference>
<evidence type="ECO:0000313" key="4">
    <source>
        <dbReference type="Proteomes" id="UP000027730"/>
    </source>
</evidence>
<organism evidence="3 4">
    <name type="scientific">Aureobasidium namibiae CBS 147.97</name>
    <dbReference type="NCBI Taxonomy" id="1043004"/>
    <lineage>
        <taxon>Eukaryota</taxon>
        <taxon>Fungi</taxon>
        <taxon>Dikarya</taxon>
        <taxon>Ascomycota</taxon>
        <taxon>Pezizomycotina</taxon>
        <taxon>Dothideomycetes</taxon>
        <taxon>Dothideomycetidae</taxon>
        <taxon>Dothideales</taxon>
        <taxon>Saccotheciaceae</taxon>
        <taxon>Aureobasidium</taxon>
    </lineage>
</organism>
<feature type="compositionally biased region" description="Basic residues" evidence="2">
    <location>
        <begin position="248"/>
        <end position="260"/>
    </location>
</feature>
<dbReference type="AlphaFoldDB" id="A0A074W9V4"/>
<evidence type="ECO:0000256" key="1">
    <source>
        <dbReference type="ARBA" id="ARBA00023242"/>
    </source>
</evidence>
<dbReference type="InterPro" id="IPR001138">
    <property type="entry name" value="Zn2Cys6_DnaBD"/>
</dbReference>
<sequence>MSHFSQIACEVCRTKKRKIPTCSQCVHASQTCTYPGTNKRGLPSGYLANIEERLAQTENALLQALSIIHGSESRQDSSQPHPEVSLARTERPRELEFNEVRIARVEEWQNFPLETLEQQQHWMHNRLAPNGAPTASDSIERQRETLNMTSEAGKRQRNQDKTSARKRQRSVSGLRNTPDLKAGHRFQSTTPTESDMLSTYLGTAASSPQRQQANVTCPALHLTSSIPQTRVSEHPGPGSENPPEQSKAKKLATLHSRKYF</sequence>
<reference evidence="3 4" key="1">
    <citation type="journal article" date="2014" name="BMC Genomics">
        <title>Genome sequencing of four Aureobasidium pullulans varieties: biotechnological potential, stress tolerance, and description of new species.</title>
        <authorList>
            <person name="Gostin Ar C."/>
            <person name="Ohm R.A."/>
            <person name="Kogej T."/>
            <person name="Sonjak S."/>
            <person name="Turk M."/>
            <person name="Zajc J."/>
            <person name="Zalar P."/>
            <person name="Grube M."/>
            <person name="Sun H."/>
            <person name="Han J."/>
            <person name="Sharma A."/>
            <person name="Chiniquy J."/>
            <person name="Ngan C.Y."/>
            <person name="Lipzen A."/>
            <person name="Barry K."/>
            <person name="Grigoriev I.V."/>
            <person name="Gunde-Cimerman N."/>
        </authorList>
    </citation>
    <scope>NUCLEOTIDE SEQUENCE [LARGE SCALE GENOMIC DNA]</scope>
    <source>
        <strain evidence="3 4">CBS 147.97</strain>
    </source>
</reference>
<feature type="region of interest" description="Disordered" evidence="2">
    <location>
        <begin position="71"/>
        <end position="90"/>
    </location>
</feature>
<dbReference type="Proteomes" id="UP000027730">
    <property type="component" value="Unassembled WGS sequence"/>
</dbReference>
<evidence type="ECO:0000256" key="2">
    <source>
        <dbReference type="SAM" id="MobiDB-lite"/>
    </source>
</evidence>
<feature type="compositionally biased region" description="Basic and acidic residues" evidence="2">
    <location>
        <begin position="152"/>
        <end position="163"/>
    </location>
</feature>
<gene>
    <name evidence="3" type="ORF">M436DRAFT_75811</name>
</gene>
<dbReference type="HOGENOM" id="CLU_885615_0_0_1"/>
<keyword evidence="1" id="KW-0539">Nucleus</keyword>
<feature type="region of interest" description="Disordered" evidence="2">
    <location>
        <begin position="224"/>
        <end position="260"/>
    </location>
</feature>
<evidence type="ECO:0008006" key="5">
    <source>
        <dbReference type="Google" id="ProtNLM"/>
    </source>
</evidence>
<name>A0A074W9V4_9PEZI</name>
<dbReference type="Gene3D" id="4.10.240.10">
    <property type="entry name" value="Zn(2)-C6 fungal-type DNA-binding domain"/>
    <property type="match status" value="1"/>
</dbReference>
<dbReference type="GeneID" id="25415734"/>
<feature type="compositionally biased region" description="Polar residues" evidence="2">
    <location>
        <begin position="186"/>
        <end position="195"/>
    </location>
</feature>
<dbReference type="RefSeq" id="XP_013423967.1">
    <property type="nucleotide sequence ID" value="XM_013568513.1"/>
</dbReference>
<evidence type="ECO:0000313" key="3">
    <source>
        <dbReference type="EMBL" id="KEQ69653.1"/>
    </source>
</evidence>
<dbReference type="OrthoDB" id="3862662at2759"/>
<dbReference type="GO" id="GO:0008270">
    <property type="term" value="F:zinc ion binding"/>
    <property type="evidence" value="ECO:0007669"/>
    <property type="project" value="InterPro"/>
</dbReference>
<keyword evidence="4" id="KW-1185">Reference proteome</keyword>
<dbReference type="InterPro" id="IPR036864">
    <property type="entry name" value="Zn2-C6_fun-type_DNA-bd_sf"/>
</dbReference>
<dbReference type="SUPFAM" id="SSF57701">
    <property type="entry name" value="Zn2/Cys6 DNA-binding domain"/>
    <property type="match status" value="1"/>
</dbReference>
<accession>A0A074W9V4</accession>
<feature type="region of interest" description="Disordered" evidence="2">
    <location>
        <begin position="148"/>
        <end position="195"/>
    </location>
</feature>